<evidence type="ECO:0000313" key="2">
    <source>
        <dbReference type="EMBL" id="RKO95162.1"/>
    </source>
</evidence>
<feature type="non-terminal residue" evidence="2">
    <location>
        <position position="214"/>
    </location>
</feature>
<organism evidence="2 3">
    <name type="scientific">Caulochytrium protostelioides</name>
    <dbReference type="NCBI Taxonomy" id="1555241"/>
    <lineage>
        <taxon>Eukaryota</taxon>
        <taxon>Fungi</taxon>
        <taxon>Fungi incertae sedis</taxon>
        <taxon>Chytridiomycota</taxon>
        <taxon>Chytridiomycota incertae sedis</taxon>
        <taxon>Chytridiomycetes</taxon>
        <taxon>Caulochytriales</taxon>
        <taxon>Caulochytriaceae</taxon>
        <taxon>Caulochytrium</taxon>
    </lineage>
</organism>
<feature type="region of interest" description="Disordered" evidence="1">
    <location>
        <begin position="1"/>
        <end position="40"/>
    </location>
</feature>
<evidence type="ECO:0000313" key="3">
    <source>
        <dbReference type="Proteomes" id="UP000268535"/>
    </source>
</evidence>
<proteinExistence type="predicted"/>
<name>A0A4P9WRB2_9FUNG</name>
<evidence type="ECO:0000256" key="1">
    <source>
        <dbReference type="SAM" id="MobiDB-lite"/>
    </source>
</evidence>
<protein>
    <submittedName>
        <fullName evidence="2">Uncharacterized protein</fullName>
    </submittedName>
</protein>
<dbReference type="AlphaFoldDB" id="A0A4P9WRB2"/>
<reference evidence="3" key="1">
    <citation type="journal article" date="2018" name="Nat. Microbiol.">
        <title>Leveraging single-cell genomics to expand the fungal tree of life.</title>
        <authorList>
            <person name="Ahrendt S.R."/>
            <person name="Quandt C.A."/>
            <person name="Ciobanu D."/>
            <person name="Clum A."/>
            <person name="Salamov A."/>
            <person name="Andreopoulos B."/>
            <person name="Cheng J.F."/>
            <person name="Woyke T."/>
            <person name="Pelin A."/>
            <person name="Henrissat B."/>
            <person name="Reynolds N.K."/>
            <person name="Benny G.L."/>
            <person name="Smith M.E."/>
            <person name="James T.Y."/>
            <person name="Grigoriev I.V."/>
        </authorList>
    </citation>
    <scope>NUCLEOTIDE SEQUENCE [LARGE SCALE GENOMIC DNA]</scope>
    <source>
        <strain evidence="3">ATCC 52028</strain>
    </source>
</reference>
<dbReference type="EMBL" id="ML012782">
    <property type="protein sequence ID" value="RKO95162.1"/>
    <property type="molecule type" value="Genomic_DNA"/>
</dbReference>
<dbReference type="SUPFAM" id="SSF47576">
    <property type="entry name" value="Calponin-homology domain, CH-domain"/>
    <property type="match status" value="1"/>
</dbReference>
<dbReference type="Proteomes" id="UP000268535">
    <property type="component" value="Unassembled WGS sequence"/>
</dbReference>
<gene>
    <name evidence="2" type="ORF">CAUPRSCDRAFT_13103</name>
</gene>
<accession>A0A4P9WRB2</accession>
<feature type="non-terminal residue" evidence="2">
    <location>
        <position position="1"/>
    </location>
</feature>
<sequence length="214" mass="21563">AAAAAAGAGAGAGATAPLTGTVDSADATHSTAPPPETEGLGIDVAAVKTTSLSATSAHVISTADSPASAPITEASTVAAASRPRGAVDGSKIEGKALRTPILYRQNSTVPAVPEYERVLLAWGNEVLHAAQSTVLATVAGTSQPLGSDDDPATAVVYPVRTHITNLASDLRDCVLFAVALDYISNGVFPAAPILTLRDWLTRAERVTDNAITLG</sequence>
<dbReference type="InterPro" id="IPR036872">
    <property type="entry name" value="CH_dom_sf"/>
</dbReference>